<keyword evidence="3" id="KW-0489">Methyltransferase</keyword>
<dbReference type="GO" id="GO:0008168">
    <property type="term" value="F:methyltransferase activity"/>
    <property type="evidence" value="ECO:0007669"/>
    <property type="project" value="UniProtKB-KW"/>
</dbReference>
<evidence type="ECO:0000259" key="2">
    <source>
        <dbReference type="Pfam" id="PF01035"/>
    </source>
</evidence>
<dbReference type="GO" id="GO:0006281">
    <property type="term" value="P:DNA repair"/>
    <property type="evidence" value="ECO:0007669"/>
    <property type="project" value="InterPro"/>
</dbReference>
<dbReference type="SUPFAM" id="SSF46767">
    <property type="entry name" value="Methylated DNA-protein cysteine methyltransferase, C-terminal domain"/>
    <property type="match status" value="1"/>
</dbReference>
<dbReference type="PANTHER" id="PTHR42942">
    <property type="entry name" value="6-O-METHYLGUANINE DNA METHYLTRANSFERASE"/>
    <property type="match status" value="1"/>
</dbReference>
<evidence type="ECO:0000313" key="3">
    <source>
        <dbReference type="EMBL" id="KAB5590531.1"/>
    </source>
</evidence>
<dbReference type="GO" id="GO:0032259">
    <property type="term" value="P:methylation"/>
    <property type="evidence" value="ECO:0007669"/>
    <property type="project" value="UniProtKB-KW"/>
</dbReference>
<keyword evidence="1" id="KW-0227">DNA damage</keyword>
<evidence type="ECO:0000313" key="4">
    <source>
        <dbReference type="Proteomes" id="UP000383932"/>
    </source>
</evidence>
<reference evidence="3 4" key="1">
    <citation type="journal article" date="2019" name="Fungal Biol. Biotechnol.">
        <title>Draft genome sequence of fastidious pathogen Ceratobasidium theobromae, which causes vascular-streak dieback in Theobroma cacao.</title>
        <authorList>
            <person name="Ali S.S."/>
            <person name="Asman A."/>
            <person name="Shao J."/>
            <person name="Firmansyah A.P."/>
            <person name="Susilo A.W."/>
            <person name="Rosmana A."/>
            <person name="McMahon P."/>
            <person name="Junaid M."/>
            <person name="Guest D."/>
            <person name="Kheng T.Y."/>
            <person name="Meinhardt L.W."/>
            <person name="Bailey B.A."/>
        </authorList>
    </citation>
    <scope>NUCLEOTIDE SEQUENCE [LARGE SCALE GENOMIC DNA]</scope>
    <source>
        <strain evidence="3 4">CT2</strain>
    </source>
</reference>
<dbReference type="GO" id="GO:0003677">
    <property type="term" value="F:DNA binding"/>
    <property type="evidence" value="ECO:0007669"/>
    <property type="project" value="UniProtKB-KW"/>
</dbReference>
<name>A0A5N5QGF3_9AGAM</name>
<protein>
    <submittedName>
        <fullName evidence="3">DNA-binding methylated-DNA-cysteine S-methyltransferase</fullName>
    </submittedName>
</protein>
<sequence>MDAAEFHSRVYAAVRQIPFVEQCMTPIPLSSGHIAKIVGMPRHSRHVGQALKFLPDETDIPWHRVIASSGTISSRGPGTSGADRQRVALLAEDVQVNTPGPGGGLMRVSLAEYGWFPDPSQVGLDLDAA</sequence>
<evidence type="ECO:0000256" key="1">
    <source>
        <dbReference type="ARBA" id="ARBA00022763"/>
    </source>
</evidence>
<dbReference type="PANTHER" id="PTHR42942:SF1">
    <property type="entry name" value="ALKYLTRANSFERASE-LIKE PROTEIN 1"/>
    <property type="match status" value="1"/>
</dbReference>
<keyword evidence="3" id="KW-0238">DNA-binding</keyword>
<dbReference type="InterPro" id="IPR052520">
    <property type="entry name" value="ATL_DNA_repair"/>
</dbReference>
<accession>A0A5N5QGF3</accession>
<proteinExistence type="predicted"/>
<dbReference type="Proteomes" id="UP000383932">
    <property type="component" value="Unassembled WGS sequence"/>
</dbReference>
<dbReference type="EMBL" id="SSOP01000163">
    <property type="protein sequence ID" value="KAB5590531.1"/>
    <property type="molecule type" value="Genomic_DNA"/>
</dbReference>
<dbReference type="AlphaFoldDB" id="A0A5N5QGF3"/>
<dbReference type="Gene3D" id="1.10.10.10">
    <property type="entry name" value="Winged helix-like DNA-binding domain superfamily/Winged helix DNA-binding domain"/>
    <property type="match status" value="1"/>
</dbReference>
<dbReference type="InterPro" id="IPR014048">
    <property type="entry name" value="MethylDNA_cys_MeTrfase_DNA-bd"/>
</dbReference>
<dbReference type="InterPro" id="IPR036217">
    <property type="entry name" value="MethylDNA_cys_MeTrfase_DNAb"/>
</dbReference>
<keyword evidence="3" id="KW-0808">Transferase</keyword>
<dbReference type="Pfam" id="PF01035">
    <property type="entry name" value="DNA_binding_1"/>
    <property type="match status" value="1"/>
</dbReference>
<dbReference type="CDD" id="cd06445">
    <property type="entry name" value="ATase"/>
    <property type="match status" value="1"/>
</dbReference>
<feature type="domain" description="Methylated-DNA-[protein]-cysteine S-methyltransferase DNA binding" evidence="2">
    <location>
        <begin position="5"/>
        <end position="93"/>
    </location>
</feature>
<gene>
    <name evidence="3" type="ORF">CTheo_6030</name>
</gene>
<dbReference type="OrthoDB" id="2548197at2759"/>
<keyword evidence="4" id="KW-1185">Reference proteome</keyword>
<dbReference type="InterPro" id="IPR036388">
    <property type="entry name" value="WH-like_DNA-bd_sf"/>
</dbReference>
<organism evidence="3 4">
    <name type="scientific">Ceratobasidium theobromae</name>
    <dbReference type="NCBI Taxonomy" id="1582974"/>
    <lineage>
        <taxon>Eukaryota</taxon>
        <taxon>Fungi</taxon>
        <taxon>Dikarya</taxon>
        <taxon>Basidiomycota</taxon>
        <taxon>Agaricomycotina</taxon>
        <taxon>Agaricomycetes</taxon>
        <taxon>Cantharellales</taxon>
        <taxon>Ceratobasidiaceae</taxon>
        <taxon>Ceratobasidium</taxon>
    </lineage>
</organism>
<comment type="caution">
    <text evidence="3">The sequence shown here is derived from an EMBL/GenBank/DDBJ whole genome shotgun (WGS) entry which is preliminary data.</text>
</comment>